<dbReference type="Pfam" id="PF08597">
    <property type="entry name" value="eIF3_subunit"/>
    <property type="match status" value="1"/>
</dbReference>
<keyword evidence="3" id="KW-0648">Protein biosynthesis</keyword>
<keyword evidence="2" id="KW-0396">Initiation factor</keyword>
<dbReference type="EMBL" id="JALLBG020000140">
    <property type="protein sequence ID" value="KAL3762144.1"/>
    <property type="molecule type" value="Genomic_DNA"/>
</dbReference>
<keyword evidence="6" id="KW-1185">Reference proteome</keyword>
<proteinExistence type="predicted"/>
<organism evidence="5 6">
    <name type="scientific">Discostella pseudostelligera</name>
    <dbReference type="NCBI Taxonomy" id="259834"/>
    <lineage>
        <taxon>Eukaryota</taxon>
        <taxon>Sar</taxon>
        <taxon>Stramenopiles</taxon>
        <taxon>Ochrophyta</taxon>
        <taxon>Bacillariophyta</taxon>
        <taxon>Coscinodiscophyceae</taxon>
        <taxon>Thalassiosirophycidae</taxon>
        <taxon>Stephanodiscales</taxon>
        <taxon>Stephanodiscaceae</taxon>
        <taxon>Discostella</taxon>
    </lineage>
</organism>
<keyword evidence="1" id="KW-0963">Cytoplasm</keyword>
<sequence length="271" mass="30043">MGDAWDDDDDDWDKSEDEDELDKRLGLASIADKKSSAPPPIFDDEDEDLTLKEKEADERAAFKLNKAKGSALADKKAADAAAKEELELARKVLEMEAEMEAKMTPEERRQKEREREEADAKAMTDDLFGGVDDAQKGGPGGGGPGQAMMAGDKVVMKDLKDHLRHAKKVGECIQGHGKINLCSAFLKEVIQQCKDVLDDDAITDIIKSCNVIKNDKVQQAKRKVKGQAQKSKKADTLAKKKAMDIHNDVFGDNDNYDKYDDIGGQYEDDFF</sequence>
<evidence type="ECO:0000313" key="5">
    <source>
        <dbReference type="EMBL" id="KAL3762144.1"/>
    </source>
</evidence>
<dbReference type="InterPro" id="IPR013906">
    <property type="entry name" value="eIF3j"/>
</dbReference>
<feature type="compositionally biased region" description="Basic and acidic residues" evidence="4">
    <location>
        <begin position="21"/>
        <end position="35"/>
    </location>
</feature>
<reference evidence="5 6" key="1">
    <citation type="submission" date="2024-10" db="EMBL/GenBank/DDBJ databases">
        <title>Updated reference genomes for cyclostephanoid diatoms.</title>
        <authorList>
            <person name="Roberts W.R."/>
            <person name="Alverson A.J."/>
        </authorList>
    </citation>
    <scope>NUCLEOTIDE SEQUENCE [LARGE SCALE GENOMIC DNA]</scope>
    <source>
        <strain evidence="5 6">AJA232-27</strain>
    </source>
</reference>
<evidence type="ECO:0000256" key="3">
    <source>
        <dbReference type="ARBA" id="ARBA00022917"/>
    </source>
</evidence>
<evidence type="ECO:0008006" key="7">
    <source>
        <dbReference type="Google" id="ProtNLM"/>
    </source>
</evidence>
<evidence type="ECO:0000256" key="2">
    <source>
        <dbReference type="ARBA" id="ARBA00022540"/>
    </source>
</evidence>
<dbReference type="GO" id="GO:0003743">
    <property type="term" value="F:translation initiation factor activity"/>
    <property type="evidence" value="ECO:0007669"/>
    <property type="project" value="UniProtKB-KW"/>
</dbReference>
<dbReference type="InterPro" id="IPR023194">
    <property type="entry name" value="eIF3-like_dom_sf"/>
</dbReference>
<feature type="region of interest" description="Disordered" evidence="4">
    <location>
        <begin position="1"/>
        <end position="46"/>
    </location>
</feature>
<evidence type="ECO:0000313" key="6">
    <source>
        <dbReference type="Proteomes" id="UP001530293"/>
    </source>
</evidence>
<dbReference type="PANTHER" id="PTHR21681:SF0">
    <property type="entry name" value="EUKARYOTIC TRANSLATION INITIATION FACTOR 3 SUBUNIT J"/>
    <property type="match status" value="1"/>
</dbReference>
<name>A0ABD3MDY0_9STRA</name>
<dbReference type="PANTHER" id="PTHR21681">
    <property type="entry name" value="EUKARYOTIC TRANSLATION INITIATION FACTOR 3 SUBUNIT J"/>
    <property type="match status" value="1"/>
</dbReference>
<comment type="caution">
    <text evidence="5">The sequence shown here is derived from an EMBL/GenBank/DDBJ whole genome shotgun (WGS) entry which is preliminary data.</text>
</comment>
<gene>
    <name evidence="5" type="ORF">ACHAWU_001595</name>
</gene>
<dbReference type="Gene3D" id="1.10.246.60">
    <property type="entry name" value="Eukaryotic translation initiation factor 3 like domains"/>
    <property type="match status" value="1"/>
</dbReference>
<feature type="compositionally biased region" description="Acidic residues" evidence="4">
    <location>
        <begin position="1"/>
        <end position="20"/>
    </location>
</feature>
<dbReference type="Proteomes" id="UP001530293">
    <property type="component" value="Unassembled WGS sequence"/>
</dbReference>
<accession>A0ABD3MDY0</accession>
<feature type="region of interest" description="Disordered" evidence="4">
    <location>
        <begin position="100"/>
        <end position="121"/>
    </location>
</feature>
<dbReference type="AlphaFoldDB" id="A0ABD3MDY0"/>
<protein>
    <recommendedName>
        <fullName evidence="7">Eukaryotic translation initiation factor 3 30 kDa subunit</fullName>
    </recommendedName>
</protein>
<evidence type="ECO:0000256" key="4">
    <source>
        <dbReference type="SAM" id="MobiDB-lite"/>
    </source>
</evidence>
<evidence type="ECO:0000256" key="1">
    <source>
        <dbReference type="ARBA" id="ARBA00022490"/>
    </source>
</evidence>